<dbReference type="CDD" id="cd00067">
    <property type="entry name" value="GAL4"/>
    <property type="match status" value="1"/>
</dbReference>
<keyword evidence="5" id="KW-1185">Reference proteome</keyword>
<dbReference type="OrthoDB" id="3434319at2759"/>
<gene>
    <name evidence="4" type="ORF">VMCG_04866</name>
</gene>
<keyword evidence="1" id="KW-0539">Nucleus</keyword>
<reference evidence="4 5" key="1">
    <citation type="submission" date="2015-09" db="EMBL/GenBank/DDBJ databases">
        <title>Host preference determinants of Valsa canker pathogens revealed by comparative genomics.</title>
        <authorList>
            <person name="Yin Z."/>
            <person name="Huang L."/>
        </authorList>
    </citation>
    <scope>NUCLEOTIDE SEQUENCE [LARGE SCALE GENOMIC DNA]</scope>
    <source>
        <strain evidence="4 5">03-1</strain>
    </source>
</reference>
<feature type="compositionally biased region" description="Low complexity" evidence="2">
    <location>
        <begin position="288"/>
        <end position="305"/>
    </location>
</feature>
<dbReference type="GO" id="GO:0000981">
    <property type="term" value="F:DNA-binding transcription factor activity, RNA polymerase II-specific"/>
    <property type="evidence" value="ECO:0007669"/>
    <property type="project" value="InterPro"/>
</dbReference>
<dbReference type="InterPro" id="IPR036864">
    <property type="entry name" value="Zn2-C6_fun-type_DNA-bd_sf"/>
</dbReference>
<feature type="region of interest" description="Disordered" evidence="2">
    <location>
        <begin position="276"/>
        <end position="323"/>
    </location>
</feature>
<name>A0A423WN29_9PEZI</name>
<evidence type="ECO:0000259" key="3">
    <source>
        <dbReference type="PROSITE" id="PS50048"/>
    </source>
</evidence>
<organism evidence="4 5">
    <name type="scientific">Cytospora schulzeri</name>
    <dbReference type="NCBI Taxonomy" id="448051"/>
    <lineage>
        <taxon>Eukaryota</taxon>
        <taxon>Fungi</taxon>
        <taxon>Dikarya</taxon>
        <taxon>Ascomycota</taxon>
        <taxon>Pezizomycotina</taxon>
        <taxon>Sordariomycetes</taxon>
        <taxon>Sordariomycetidae</taxon>
        <taxon>Diaporthales</taxon>
        <taxon>Cytosporaceae</taxon>
        <taxon>Cytospora</taxon>
    </lineage>
</organism>
<evidence type="ECO:0000256" key="1">
    <source>
        <dbReference type="ARBA" id="ARBA00023242"/>
    </source>
</evidence>
<accession>A0A423WN29</accession>
<dbReference type="PROSITE" id="PS00463">
    <property type="entry name" value="ZN2_CY6_FUNGAL_1"/>
    <property type="match status" value="1"/>
</dbReference>
<evidence type="ECO:0000256" key="2">
    <source>
        <dbReference type="SAM" id="MobiDB-lite"/>
    </source>
</evidence>
<feature type="domain" description="Zn(2)-C6 fungal-type" evidence="3">
    <location>
        <begin position="17"/>
        <end position="50"/>
    </location>
</feature>
<evidence type="ECO:0000313" key="4">
    <source>
        <dbReference type="EMBL" id="ROW04823.1"/>
    </source>
</evidence>
<dbReference type="GO" id="GO:0008270">
    <property type="term" value="F:zinc ion binding"/>
    <property type="evidence" value="ECO:0007669"/>
    <property type="project" value="InterPro"/>
</dbReference>
<dbReference type="Proteomes" id="UP000283895">
    <property type="component" value="Unassembled WGS sequence"/>
</dbReference>
<proteinExistence type="predicted"/>
<dbReference type="SUPFAM" id="SSF57701">
    <property type="entry name" value="Zn2/Cys6 DNA-binding domain"/>
    <property type="match status" value="1"/>
</dbReference>
<protein>
    <recommendedName>
        <fullName evidence="3">Zn(2)-C6 fungal-type domain-containing protein</fullName>
    </recommendedName>
</protein>
<dbReference type="PROSITE" id="PS50048">
    <property type="entry name" value="ZN2_CY6_FUNGAL_2"/>
    <property type="match status" value="1"/>
</dbReference>
<comment type="caution">
    <text evidence="4">The sequence shown here is derived from an EMBL/GenBank/DDBJ whole genome shotgun (WGS) entry which is preliminary data.</text>
</comment>
<evidence type="ECO:0000313" key="5">
    <source>
        <dbReference type="Proteomes" id="UP000283895"/>
    </source>
</evidence>
<dbReference type="STRING" id="356882.A0A423WN29"/>
<feature type="region of interest" description="Disordered" evidence="2">
    <location>
        <begin position="65"/>
        <end position="94"/>
    </location>
</feature>
<dbReference type="Gene3D" id="4.10.240.10">
    <property type="entry name" value="Zn(2)-C6 fungal-type DNA-binding domain"/>
    <property type="match status" value="1"/>
</dbReference>
<sequence>MSGERLSTPGISSRRSACDRCRFQKARCLREHASQMRCDRCLRADAECITSPIFRMRSYSGEDTGFLDRTRKRQRQDIGSQQRGSRTPDEGPVPTTFEWLNQPLSAELDATGDGDAALYDTIFSEAMDPAFDQYNTSFHQSGGLVDTVPTPIASQPALLSSSSHPTSSGSLDDTIGISAECNDSHMGVSPEAQNGAMNCAELETPMQRLSRIDYKLITLLDRLDKGPPKVTMDTLVSPLDESKSNTPAVDDILNSTREYIDVLKALGGTFLPSSATSITSGRRRSKSGSRYQQDSDSSSMSGDESIANSPADTAGSLIPSPSLTPDGQTGLKLDAPSLLLILTSYIHVLRLYVVVSSHIHHFLKEVSESDDPKLCPVPGLSFSNFPIQSGNLQTIILIQIVTSLFERMETLLGLPREFRMKSRKGEPQGLLSDHEFMELARCILRKEYHGRPELGRGGTRALRKNITRVKQLLRESIAP</sequence>
<dbReference type="EMBL" id="LKEA01000013">
    <property type="protein sequence ID" value="ROW04823.1"/>
    <property type="molecule type" value="Genomic_DNA"/>
</dbReference>
<dbReference type="AlphaFoldDB" id="A0A423WN29"/>
<dbReference type="InterPro" id="IPR001138">
    <property type="entry name" value="Zn2Cys6_DnaBD"/>
</dbReference>